<dbReference type="GO" id="GO:0015740">
    <property type="term" value="P:C4-dicarboxylate transport"/>
    <property type="evidence" value="ECO:0007669"/>
    <property type="project" value="TreeGrafter"/>
</dbReference>
<accession>A0A7C4RUD7</accession>
<evidence type="ECO:0000256" key="4">
    <source>
        <dbReference type="ARBA" id="ARBA00022519"/>
    </source>
</evidence>
<proteinExistence type="inferred from homology"/>
<name>A0A7C4RUD7_9BACT</name>
<reference evidence="11" key="1">
    <citation type="journal article" date="2020" name="mSystems">
        <title>Genome- and Community-Level Interaction Insights into Carbon Utilization and Element Cycling Functions of Hydrothermarchaeota in Hydrothermal Sediment.</title>
        <authorList>
            <person name="Zhou Z."/>
            <person name="Liu Y."/>
            <person name="Xu W."/>
            <person name="Pan J."/>
            <person name="Luo Z.H."/>
            <person name="Li M."/>
        </authorList>
    </citation>
    <scope>NUCLEOTIDE SEQUENCE [LARGE SCALE GENOMIC DNA]</scope>
    <source>
        <strain evidence="11">SpSt-477</strain>
    </source>
</reference>
<evidence type="ECO:0000256" key="6">
    <source>
        <dbReference type="ARBA" id="ARBA00022989"/>
    </source>
</evidence>
<evidence type="ECO:0000256" key="3">
    <source>
        <dbReference type="ARBA" id="ARBA00022475"/>
    </source>
</evidence>
<dbReference type="InterPro" id="IPR007387">
    <property type="entry name" value="TRAP_DctQ"/>
</dbReference>
<keyword evidence="5 9" id="KW-0812">Transmembrane</keyword>
<dbReference type="AlphaFoldDB" id="A0A7C4RUD7"/>
<dbReference type="InterPro" id="IPR055348">
    <property type="entry name" value="DctQ"/>
</dbReference>
<gene>
    <name evidence="11" type="ORF">ENS29_16500</name>
</gene>
<keyword evidence="2" id="KW-0813">Transport</keyword>
<keyword evidence="6 9" id="KW-1133">Transmembrane helix</keyword>
<dbReference type="EMBL" id="DSUH01000377">
    <property type="protein sequence ID" value="HGU34426.1"/>
    <property type="molecule type" value="Genomic_DNA"/>
</dbReference>
<keyword evidence="7 9" id="KW-0472">Membrane</keyword>
<feature type="domain" description="Tripartite ATP-independent periplasmic transporters DctQ component" evidence="10">
    <location>
        <begin position="29"/>
        <end position="157"/>
    </location>
</feature>
<sequence>MLKKALDAIDAALTFFEDWTLFITVMVVLIALFFNVILRYTINYSLAWSEELVREVIIYTTLIGCSQAIKNRSMIKVDVLIQLVPKTKYPLMFISHIATIVFALMMVFYGWQIAVQQAMTGQKTIILQIPLVILYAWLPLMGIMMLLRTIHVIYQDVLSFRKK</sequence>
<dbReference type="PANTHER" id="PTHR35011">
    <property type="entry name" value="2,3-DIKETO-L-GULONATE TRAP TRANSPORTER SMALL PERMEASE PROTEIN YIAM"/>
    <property type="match status" value="1"/>
</dbReference>
<keyword evidence="4" id="KW-0997">Cell inner membrane</keyword>
<dbReference type="GO" id="GO:0005886">
    <property type="term" value="C:plasma membrane"/>
    <property type="evidence" value="ECO:0007669"/>
    <property type="project" value="UniProtKB-SubCell"/>
</dbReference>
<feature type="transmembrane region" description="Helical" evidence="9">
    <location>
        <begin position="20"/>
        <end position="40"/>
    </location>
</feature>
<dbReference type="PANTHER" id="PTHR35011:SF2">
    <property type="entry name" value="2,3-DIKETO-L-GULONATE TRAP TRANSPORTER SMALL PERMEASE PROTEIN YIAM"/>
    <property type="match status" value="1"/>
</dbReference>
<comment type="caution">
    <text evidence="11">The sequence shown here is derived from an EMBL/GenBank/DDBJ whole genome shotgun (WGS) entry which is preliminary data.</text>
</comment>
<comment type="similarity">
    <text evidence="8">Belongs to the TRAP transporter small permease family.</text>
</comment>
<evidence type="ECO:0000256" key="1">
    <source>
        <dbReference type="ARBA" id="ARBA00004429"/>
    </source>
</evidence>
<feature type="transmembrane region" description="Helical" evidence="9">
    <location>
        <begin position="132"/>
        <end position="154"/>
    </location>
</feature>
<evidence type="ECO:0000256" key="9">
    <source>
        <dbReference type="SAM" id="Phobius"/>
    </source>
</evidence>
<dbReference type="Pfam" id="PF04290">
    <property type="entry name" value="DctQ"/>
    <property type="match status" value="1"/>
</dbReference>
<comment type="subcellular location">
    <subcellularLocation>
        <location evidence="1">Cell inner membrane</location>
        <topology evidence="1">Multi-pass membrane protein</topology>
    </subcellularLocation>
</comment>
<evidence type="ECO:0000256" key="5">
    <source>
        <dbReference type="ARBA" id="ARBA00022692"/>
    </source>
</evidence>
<evidence type="ECO:0000256" key="2">
    <source>
        <dbReference type="ARBA" id="ARBA00022448"/>
    </source>
</evidence>
<dbReference type="GO" id="GO:0022857">
    <property type="term" value="F:transmembrane transporter activity"/>
    <property type="evidence" value="ECO:0007669"/>
    <property type="project" value="TreeGrafter"/>
</dbReference>
<evidence type="ECO:0000256" key="7">
    <source>
        <dbReference type="ARBA" id="ARBA00023136"/>
    </source>
</evidence>
<evidence type="ECO:0000256" key="8">
    <source>
        <dbReference type="ARBA" id="ARBA00038436"/>
    </source>
</evidence>
<protein>
    <submittedName>
        <fullName evidence="11">TRAP transporter small permease</fullName>
    </submittedName>
</protein>
<feature type="transmembrane region" description="Helical" evidence="9">
    <location>
        <begin position="89"/>
        <end position="111"/>
    </location>
</feature>
<keyword evidence="3" id="KW-1003">Cell membrane</keyword>
<organism evidence="11">
    <name type="scientific">Desulfatirhabdium butyrativorans</name>
    <dbReference type="NCBI Taxonomy" id="340467"/>
    <lineage>
        <taxon>Bacteria</taxon>
        <taxon>Pseudomonadati</taxon>
        <taxon>Thermodesulfobacteriota</taxon>
        <taxon>Desulfobacteria</taxon>
        <taxon>Desulfobacterales</taxon>
        <taxon>Desulfatirhabdiaceae</taxon>
        <taxon>Desulfatirhabdium</taxon>
    </lineage>
</organism>
<evidence type="ECO:0000313" key="11">
    <source>
        <dbReference type="EMBL" id="HGU34426.1"/>
    </source>
</evidence>
<evidence type="ECO:0000259" key="10">
    <source>
        <dbReference type="Pfam" id="PF04290"/>
    </source>
</evidence>